<accession>A0A8E0NAX9</accession>
<name>A0A8E0NAX9_9CAUL</name>
<keyword evidence="2" id="KW-1185">Reference proteome</keyword>
<dbReference type="Proteomes" id="UP000016569">
    <property type="component" value="Unassembled WGS sequence"/>
</dbReference>
<organism evidence="1 2">
    <name type="scientific">Brevundimonas abyssalis TAR-001</name>
    <dbReference type="NCBI Taxonomy" id="1391729"/>
    <lineage>
        <taxon>Bacteria</taxon>
        <taxon>Pseudomonadati</taxon>
        <taxon>Pseudomonadota</taxon>
        <taxon>Alphaproteobacteria</taxon>
        <taxon>Caulobacterales</taxon>
        <taxon>Caulobacteraceae</taxon>
        <taxon>Brevundimonas</taxon>
    </lineage>
</organism>
<gene>
    <name evidence="1" type="ORF">MBEBAB_0928</name>
</gene>
<proteinExistence type="predicted"/>
<reference evidence="2" key="1">
    <citation type="journal article" date="2013" name="Genome Announc.">
        <title>Draft Genome Sequence of the Dimorphic Prosthecate Bacterium Brevundimonas abyssalis TAR-001T.</title>
        <authorList>
            <person name="Tsubouchi T."/>
            <person name="Nishi S."/>
            <person name="Usui K."/>
            <person name="Shimane Y."/>
            <person name="Takaki Y."/>
            <person name="Maruyama T."/>
            <person name="Hatada Y."/>
        </authorList>
    </citation>
    <scope>NUCLEOTIDE SEQUENCE [LARGE SCALE GENOMIC DNA]</scope>
    <source>
        <strain evidence="2">TAR-001</strain>
    </source>
</reference>
<sequence length="37" mass="4318">MLSYVAIRKLKYEIAHCAKWSVWNRNGTISNCYNNAV</sequence>
<comment type="caution">
    <text evidence="1">The sequence shown here is derived from an EMBL/GenBank/DDBJ whole genome shotgun (WGS) entry which is preliminary data.</text>
</comment>
<dbReference type="AlphaFoldDB" id="A0A8E0NAX9"/>
<evidence type="ECO:0000313" key="2">
    <source>
        <dbReference type="Proteomes" id="UP000016569"/>
    </source>
</evidence>
<dbReference type="EMBL" id="BATC01000010">
    <property type="protein sequence ID" value="GAD58678.1"/>
    <property type="molecule type" value="Genomic_DNA"/>
</dbReference>
<protein>
    <submittedName>
        <fullName evidence="1">Uncharacterized protein</fullName>
    </submittedName>
</protein>
<evidence type="ECO:0000313" key="1">
    <source>
        <dbReference type="EMBL" id="GAD58678.1"/>
    </source>
</evidence>